<name>A0AAN7IE38_QUERU</name>
<keyword evidence="2" id="KW-0547">Nucleotide-binding</keyword>
<feature type="domain" description="Disease resistance N-terminal" evidence="5">
    <location>
        <begin position="342"/>
        <end position="392"/>
    </location>
</feature>
<evidence type="ECO:0000256" key="2">
    <source>
        <dbReference type="ARBA" id="ARBA00022741"/>
    </source>
</evidence>
<dbReference type="Gene3D" id="1.20.5.4130">
    <property type="match status" value="3"/>
</dbReference>
<evidence type="ECO:0000259" key="7">
    <source>
        <dbReference type="Pfam" id="PF23598"/>
    </source>
</evidence>
<evidence type="ECO:0000256" key="1">
    <source>
        <dbReference type="ARBA" id="ARBA00022737"/>
    </source>
</evidence>
<dbReference type="InterPro" id="IPR044974">
    <property type="entry name" value="Disease_R_plants"/>
</dbReference>
<dbReference type="Pfam" id="PF23559">
    <property type="entry name" value="WHD_DRP"/>
    <property type="match status" value="1"/>
</dbReference>
<feature type="domain" description="Disease resistance R13L4/SHOC-2-like LRR" evidence="7">
    <location>
        <begin position="942"/>
        <end position="1255"/>
    </location>
</feature>
<dbReference type="InterPro" id="IPR027417">
    <property type="entry name" value="P-loop_NTPase"/>
</dbReference>
<dbReference type="InterPro" id="IPR032675">
    <property type="entry name" value="LRR_dom_sf"/>
</dbReference>
<dbReference type="InterPro" id="IPR002182">
    <property type="entry name" value="NB-ARC"/>
</dbReference>
<dbReference type="Gene3D" id="1.10.10.10">
    <property type="entry name" value="Winged helix-like DNA-binding domain superfamily/Winged helix DNA-binding domain"/>
    <property type="match status" value="1"/>
</dbReference>
<dbReference type="Gene3D" id="1.10.8.430">
    <property type="entry name" value="Helical domain of apoptotic protease-activating factors"/>
    <property type="match status" value="1"/>
</dbReference>
<dbReference type="InterPro" id="IPR041118">
    <property type="entry name" value="Rx_N"/>
</dbReference>
<sequence length="1286" mass="148477">MGEVVVVRVIDLLIDELDERRQFKLQLQLGLLERELRLMLAVLDYIETLEGPSQDMNRWAEDARDVVRSAEEMIDSFMISTAKRSRANVLKRFALFFNHIFLRFKLSPKVKRLMLRINDLSKESKVFNITTDGGGAQAQRTYLGGAKDKVPPMRFLKTSVDRECAGIVVTLCLPIACINPILAVLCCCMLSVGERTIPRIYRLLFKVRKQILNVRKECEVTSISSREPNTIISSLLEQIDIVLSPRYLFYSSATREVERIRQYIKCINDLVKDVESDFLTSFVSKREQEIKRFAKLKAPTFIGADSELRKKMKVIRSRIQHAYRRRWIYGMVESDEIKELQPSKAFELESIRRDLRLMSALVKDVQGMKDKGERVKVWLEQMGDLALEIDALNTQIQGHQEKMMGGLGGELRVLSSIAEKTEKISSKFHAMSERKSTYDIGTFEGKRGKISSSDIIVEDDDNNLEEAETGSSQQHTKTGRYQVELMERELNLIYAFLKDVETIEEADARLKYWEEEMIGIAQEAEAIIGKYKNNMRVEEKRFFTRLASKPKNRKADSKVVKKISKIKKKIQGVTERRISYSIVHVEASNSMTHKIHQRRPPSQYSGESDIIGFEDHAYEIPERLLTVDEPRHCVISIVGMEGSGKTTLAKSIYNKNAVHFSTCAWILQDIWKQVIGSYQEPKGKRSLKEELKQMLQNFLREKRYLIVLDNIPMAGVWNDLKDPFPDESNGSRIVITTRDMPVAPHDDSRIFQYKLHLRSIDESWTLFSNTLRKDVPQQLEKLGREIVMRCGGLPQAIVKMGKLLSEKVATNVSWDLALELKGCLYYFLLFPEDFEIPTRRLIMLWVAEGFLRLGRGDKSPEHFAERCLMELIDRNMIQITEKKPNDKVRTCCLPASKSSSSLQHNRWIVDHYNNTEPSNTIFNHIHGDNTDNATLQASYGKALSFMCFLLLRVLDLERVFRPQLPKVLSKLALLRYLGLKWTYLESLPSSIRNLLKLQTLDVKHTYISTLARSIWKMQHLRHLYLNESYRSRFGPRPRGVLLTDLQTLWGAFVDEKSPVKDGLDTLINLRKLGVACRIMSNQKNEMSLQLEALAEWIQKLEHLQSLRLKSHDENNQPWYLDLPSLLDHTNLSSIYLLGRLRTSVISKFPENLIEITLSASALSEDPMQKLDKLPKLRILQLFSVSYVENNMCCPENSFPQLQILRLWKLEGLEDWIVQEGALPHLRVLQIRSCSRLHNLPDGLQHVKTLQELKLSNMPTKFTERIKDCNSEDWGKIAHVRDVSIEP</sequence>
<organism evidence="8 9">
    <name type="scientific">Quercus rubra</name>
    <name type="common">Northern red oak</name>
    <name type="synonym">Quercus borealis</name>
    <dbReference type="NCBI Taxonomy" id="3512"/>
    <lineage>
        <taxon>Eukaryota</taxon>
        <taxon>Viridiplantae</taxon>
        <taxon>Streptophyta</taxon>
        <taxon>Embryophyta</taxon>
        <taxon>Tracheophyta</taxon>
        <taxon>Spermatophyta</taxon>
        <taxon>Magnoliopsida</taxon>
        <taxon>eudicotyledons</taxon>
        <taxon>Gunneridae</taxon>
        <taxon>Pentapetalae</taxon>
        <taxon>rosids</taxon>
        <taxon>fabids</taxon>
        <taxon>Fagales</taxon>
        <taxon>Fagaceae</taxon>
        <taxon>Quercus</taxon>
    </lineage>
</organism>
<dbReference type="InterPro" id="IPR055414">
    <property type="entry name" value="LRR_R13L4/SHOC2-like"/>
</dbReference>
<evidence type="ECO:0000313" key="9">
    <source>
        <dbReference type="Proteomes" id="UP001324115"/>
    </source>
</evidence>
<evidence type="ECO:0000259" key="5">
    <source>
        <dbReference type="Pfam" id="PF18052"/>
    </source>
</evidence>
<dbReference type="EMBL" id="JAXUIC010000010">
    <property type="protein sequence ID" value="KAK4566633.1"/>
    <property type="molecule type" value="Genomic_DNA"/>
</dbReference>
<keyword evidence="1" id="KW-0677">Repeat</keyword>
<comment type="caution">
    <text evidence="8">The sequence shown here is derived from an EMBL/GenBank/DDBJ whole genome shotgun (WGS) entry which is preliminary data.</text>
</comment>
<dbReference type="Gene3D" id="3.80.10.10">
    <property type="entry name" value="Ribonuclease Inhibitor"/>
    <property type="match status" value="1"/>
</dbReference>
<dbReference type="Pfam" id="PF00931">
    <property type="entry name" value="NB-ARC"/>
    <property type="match status" value="1"/>
</dbReference>
<evidence type="ECO:0000256" key="3">
    <source>
        <dbReference type="ARBA" id="ARBA00022821"/>
    </source>
</evidence>
<dbReference type="InterPro" id="IPR042197">
    <property type="entry name" value="Apaf_helical"/>
</dbReference>
<dbReference type="PRINTS" id="PR00364">
    <property type="entry name" value="DISEASERSIST"/>
</dbReference>
<proteinExistence type="predicted"/>
<feature type="domain" description="Disease resistance N-terminal" evidence="5">
    <location>
        <begin position="5"/>
        <end position="87"/>
    </location>
</feature>
<feature type="domain" description="Disease resistance protein winged helix" evidence="6">
    <location>
        <begin position="829"/>
        <end position="891"/>
    </location>
</feature>
<dbReference type="Gene3D" id="3.40.50.300">
    <property type="entry name" value="P-loop containing nucleotide triphosphate hydrolases"/>
    <property type="match status" value="1"/>
</dbReference>
<dbReference type="GO" id="GO:0043531">
    <property type="term" value="F:ADP binding"/>
    <property type="evidence" value="ECO:0007669"/>
    <property type="project" value="InterPro"/>
</dbReference>
<dbReference type="GO" id="GO:0098542">
    <property type="term" value="P:defense response to other organism"/>
    <property type="evidence" value="ECO:0007669"/>
    <property type="project" value="TreeGrafter"/>
</dbReference>
<accession>A0AAN7IE38</accession>
<dbReference type="InterPro" id="IPR036388">
    <property type="entry name" value="WH-like_DNA-bd_sf"/>
</dbReference>
<evidence type="ECO:0000313" key="8">
    <source>
        <dbReference type="EMBL" id="KAK4566633.1"/>
    </source>
</evidence>
<evidence type="ECO:0000259" key="4">
    <source>
        <dbReference type="Pfam" id="PF00931"/>
    </source>
</evidence>
<dbReference type="Proteomes" id="UP001324115">
    <property type="component" value="Unassembled WGS sequence"/>
</dbReference>
<protein>
    <submittedName>
        <fullName evidence="8">Uncharacterized protein</fullName>
    </submittedName>
</protein>
<keyword evidence="9" id="KW-1185">Reference proteome</keyword>
<dbReference type="Pfam" id="PF23598">
    <property type="entry name" value="LRR_14"/>
    <property type="match status" value="1"/>
</dbReference>
<dbReference type="SUPFAM" id="SSF52540">
    <property type="entry name" value="P-loop containing nucleoside triphosphate hydrolases"/>
    <property type="match status" value="1"/>
</dbReference>
<feature type="domain" description="NB-ARC" evidence="4">
    <location>
        <begin position="614"/>
        <end position="770"/>
    </location>
</feature>
<dbReference type="PANTHER" id="PTHR23155">
    <property type="entry name" value="DISEASE RESISTANCE PROTEIN RP"/>
    <property type="match status" value="1"/>
</dbReference>
<evidence type="ECO:0000259" key="6">
    <source>
        <dbReference type="Pfam" id="PF23559"/>
    </source>
</evidence>
<dbReference type="Pfam" id="PF18052">
    <property type="entry name" value="Rx_N"/>
    <property type="match status" value="2"/>
</dbReference>
<gene>
    <name evidence="8" type="ORF">RGQ29_002766</name>
</gene>
<keyword evidence="3" id="KW-0611">Plant defense</keyword>
<dbReference type="PANTHER" id="PTHR23155:SF955">
    <property type="entry name" value="AAA+ ATPASE DOMAIN-CONTAINING PROTEIN"/>
    <property type="match status" value="1"/>
</dbReference>
<dbReference type="InterPro" id="IPR058922">
    <property type="entry name" value="WHD_DRP"/>
</dbReference>
<dbReference type="SUPFAM" id="SSF52058">
    <property type="entry name" value="L domain-like"/>
    <property type="match status" value="1"/>
</dbReference>
<reference evidence="8 9" key="1">
    <citation type="journal article" date="2023" name="G3 (Bethesda)">
        <title>A haplotype-resolved chromosome-scale genome for Quercus rubra L. provides insights into the genetics of adaptive traits for red oak species.</title>
        <authorList>
            <person name="Kapoor B."/>
            <person name="Jenkins J."/>
            <person name="Schmutz J."/>
            <person name="Zhebentyayeva T."/>
            <person name="Kuelheim C."/>
            <person name="Coggeshall M."/>
            <person name="Heim C."/>
            <person name="Lasky J.R."/>
            <person name="Leites L."/>
            <person name="Islam-Faridi N."/>
            <person name="Romero-Severson J."/>
            <person name="DeLeo V.L."/>
            <person name="Lucas S.M."/>
            <person name="Lazic D."/>
            <person name="Gailing O."/>
            <person name="Carlson J."/>
            <person name="Staton M."/>
        </authorList>
    </citation>
    <scope>NUCLEOTIDE SEQUENCE [LARGE SCALE GENOMIC DNA]</scope>
    <source>
        <strain evidence="8">Pseudo-F2</strain>
    </source>
</reference>